<dbReference type="SMART" id="SM01005">
    <property type="entry name" value="Ala_racemase_C"/>
    <property type="match status" value="1"/>
</dbReference>
<comment type="cofactor">
    <cofactor evidence="1">
        <name>pyridoxal 5'-phosphate</name>
        <dbReference type="ChEBI" id="CHEBI:597326"/>
    </cofactor>
</comment>
<evidence type="ECO:0000256" key="2">
    <source>
        <dbReference type="ARBA" id="ARBA00022898"/>
    </source>
</evidence>
<proteinExistence type="predicted"/>
<feature type="domain" description="Alanine racemase C-terminal" evidence="4">
    <location>
        <begin position="58"/>
        <end position="124"/>
    </location>
</feature>
<dbReference type="SUPFAM" id="SSF50621">
    <property type="entry name" value="Alanine racemase C-terminal domain-like"/>
    <property type="match status" value="1"/>
</dbReference>
<dbReference type="InterPro" id="IPR029066">
    <property type="entry name" value="PLP-binding_barrel"/>
</dbReference>
<protein>
    <recommendedName>
        <fullName evidence="4">Alanine racemase C-terminal domain-containing protein</fullName>
    </recommendedName>
</protein>
<dbReference type="GO" id="GO:0008784">
    <property type="term" value="F:alanine racemase activity"/>
    <property type="evidence" value="ECO:0007669"/>
    <property type="project" value="InterPro"/>
</dbReference>
<evidence type="ECO:0000313" key="5">
    <source>
        <dbReference type="EMBL" id="CAD7255651.1"/>
    </source>
</evidence>
<dbReference type="PANTHER" id="PTHR30511:SF0">
    <property type="entry name" value="ALANINE RACEMASE, CATABOLIC-RELATED"/>
    <property type="match status" value="1"/>
</dbReference>
<keyword evidence="2" id="KW-0663">Pyridoxal phosphate</keyword>
<dbReference type="GO" id="GO:0030170">
    <property type="term" value="F:pyridoxal phosphate binding"/>
    <property type="evidence" value="ECO:0007669"/>
    <property type="project" value="TreeGrafter"/>
</dbReference>
<dbReference type="InterPro" id="IPR000821">
    <property type="entry name" value="Ala_racemase"/>
</dbReference>
<dbReference type="InterPro" id="IPR001608">
    <property type="entry name" value="Ala_racemase_N"/>
</dbReference>
<dbReference type="Pfam" id="PF01168">
    <property type="entry name" value="Ala_racemase_N"/>
    <property type="match status" value="1"/>
</dbReference>
<sequence>VFKQTTQDLAGEESLANSAGILRHPDAHADWVRAGVALYGGSPDYPKHSAAHWQLLPGMSLSSQIIGTQNLQPGDTVGYGSTFRAEQAMRIGLVACGYADGYPRHAATGTPILVHGIPTRTLGR</sequence>
<dbReference type="SUPFAM" id="SSF51419">
    <property type="entry name" value="PLP-binding barrel"/>
    <property type="match status" value="1"/>
</dbReference>
<dbReference type="InterPro" id="IPR009006">
    <property type="entry name" value="Ala_racemase/Decarboxylase_C"/>
</dbReference>
<dbReference type="Gene3D" id="3.20.20.10">
    <property type="entry name" value="Alanine racemase"/>
    <property type="match status" value="1"/>
</dbReference>
<name>A0A7R9AKB4_9CRUS</name>
<dbReference type="PANTHER" id="PTHR30511">
    <property type="entry name" value="ALANINE RACEMASE"/>
    <property type="match status" value="1"/>
</dbReference>
<reference evidence="5" key="1">
    <citation type="submission" date="2020-11" db="EMBL/GenBank/DDBJ databases">
        <authorList>
            <person name="Tran Van P."/>
        </authorList>
    </citation>
    <scope>NUCLEOTIDE SEQUENCE</scope>
</reference>
<dbReference type="GO" id="GO:0030632">
    <property type="term" value="P:D-alanine biosynthetic process"/>
    <property type="evidence" value="ECO:0007669"/>
    <property type="project" value="TreeGrafter"/>
</dbReference>
<keyword evidence="3" id="KW-0413">Isomerase</keyword>
<dbReference type="AlphaFoldDB" id="A0A7R9AKB4"/>
<feature type="non-terminal residue" evidence="5">
    <location>
        <position position="124"/>
    </location>
</feature>
<gene>
    <name evidence="5" type="ORF">DSTB1V02_LOCUS15396</name>
</gene>
<accession>A0A7R9AKB4</accession>
<dbReference type="GO" id="GO:0005829">
    <property type="term" value="C:cytosol"/>
    <property type="evidence" value="ECO:0007669"/>
    <property type="project" value="TreeGrafter"/>
</dbReference>
<dbReference type="OrthoDB" id="186866at2759"/>
<dbReference type="Pfam" id="PF00842">
    <property type="entry name" value="Ala_racemase_C"/>
    <property type="match status" value="1"/>
</dbReference>
<evidence type="ECO:0000256" key="3">
    <source>
        <dbReference type="ARBA" id="ARBA00023235"/>
    </source>
</evidence>
<keyword evidence="6" id="KW-1185">Reference proteome</keyword>
<dbReference type="PRINTS" id="PR00992">
    <property type="entry name" value="ALARACEMASE"/>
</dbReference>
<dbReference type="EMBL" id="CAJPEV010043063">
    <property type="protein sequence ID" value="CAG0910115.1"/>
    <property type="molecule type" value="Genomic_DNA"/>
</dbReference>
<dbReference type="EMBL" id="LR942581">
    <property type="protein sequence ID" value="CAD7255651.1"/>
    <property type="molecule type" value="Genomic_DNA"/>
</dbReference>
<dbReference type="Proteomes" id="UP000677054">
    <property type="component" value="Unassembled WGS sequence"/>
</dbReference>
<dbReference type="Gene3D" id="2.40.37.10">
    <property type="entry name" value="Lyase, Ornithine Decarboxylase, Chain A, domain 1"/>
    <property type="match status" value="1"/>
</dbReference>
<evidence type="ECO:0000313" key="6">
    <source>
        <dbReference type="Proteomes" id="UP000677054"/>
    </source>
</evidence>
<evidence type="ECO:0000259" key="4">
    <source>
        <dbReference type="SMART" id="SM01005"/>
    </source>
</evidence>
<evidence type="ECO:0000256" key="1">
    <source>
        <dbReference type="ARBA" id="ARBA00001933"/>
    </source>
</evidence>
<dbReference type="InterPro" id="IPR011079">
    <property type="entry name" value="Ala_racemase_C"/>
</dbReference>
<feature type="non-terminal residue" evidence="5">
    <location>
        <position position="1"/>
    </location>
</feature>
<organism evidence="5">
    <name type="scientific">Darwinula stevensoni</name>
    <dbReference type="NCBI Taxonomy" id="69355"/>
    <lineage>
        <taxon>Eukaryota</taxon>
        <taxon>Metazoa</taxon>
        <taxon>Ecdysozoa</taxon>
        <taxon>Arthropoda</taxon>
        <taxon>Crustacea</taxon>
        <taxon>Oligostraca</taxon>
        <taxon>Ostracoda</taxon>
        <taxon>Podocopa</taxon>
        <taxon>Podocopida</taxon>
        <taxon>Darwinulocopina</taxon>
        <taxon>Darwinuloidea</taxon>
        <taxon>Darwinulidae</taxon>
        <taxon>Darwinula</taxon>
    </lineage>
</organism>